<protein>
    <submittedName>
        <fullName evidence="4">Nucleotidyltransferase family protein</fullName>
    </submittedName>
</protein>
<dbReference type="PANTHER" id="PTHR43584">
    <property type="entry name" value="NUCLEOTIDYL TRANSFERASE"/>
    <property type="match status" value="1"/>
</dbReference>
<reference evidence="4 5" key="1">
    <citation type="journal article" date="2024" name="Chem. Sci.">
        <title>Discovery of megapolipeptins by genome mining of a Burkholderiales bacteria collection.</title>
        <authorList>
            <person name="Paulo B.S."/>
            <person name="Recchia M.J.J."/>
            <person name="Lee S."/>
            <person name="Fergusson C.H."/>
            <person name="Romanowski S.B."/>
            <person name="Hernandez A."/>
            <person name="Krull N."/>
            <person name="Liu D.Y."/>
            <person name="Cavanagh H."/>
            <person name="Bos A."/>
            <person name="Gray C.A."/>
            <person name="Murphy B.T."/>
            <person name="Linington R.G."/>
            <person name="Eustaquio A.S."/>
        </authorList>
    </citation>
    <scope>NUCLEOTIDE SEQUENCE [LARGE SCALE GENOMIC DNA]</scope>
    <source>
        <strain evidence="4 5">RL21-008-BIB-A</strain>
    </source>
</reference>
<proteinExistence type="predicted"/>
<sequence length="238" mass="26163">MKAMIFAAGRGERMRPLTDTCPKPLLKVRGRPLIVWQILSLVRAGITEIVINHAHLGQLIEDTLGDGSKFGAQLYYSPEAQALETAGGIAQARHLLGEAPFLAIAGDIYCPHFDFEQVKTVLEDNDPWGNPLAADKRDVAWLYLVKNPPFHPEGDFALNSFSVSNDGEKKLTFSSIGVYRPQMFDAVTPGDFAKLGPLLREYAARGQVGGELYRGDWYNVGTVEQLEQLNLPPGGPRT</sequence>
<dbReference type="SUPFAM" id="SSF53448">
    <property type="entry name" value="Nucleotide-diphospho-sugar transferases"/>
    <property type="match status" value="1"/>
</dbReference>
<gene>
    <name evidence="4" type="ORF">PQR62_19605</name>
</gene>
<keyword evidence="5" id="KW-1185">Reference proteome</keyword>
<dbReference type="Gene3D" id="3.90.550.10">
    <property type="entry name" value="Spore Coat Polysaccharide Biosynthesis Protein SpsA, Chain A"/>
    <property type="match status" value="1"/>
</dbReference>
<evidence type="ECO:0000313" key="4">
    <source>
        <dbReference type="EMBL" id="MFL9926491.1"/>
    </source>
</evidence>
<dbReference type="InterPro" id="IPR005835">
    <property type="entry name" value="NTP_transferase_dom"/>
</dbReference>
<dbReference type="PANTHER" id="PTHR43584:SF8">
    <property type="entry name" value="N-ACETYLMURAMATE ALPHA-1-PHOSPHATE URIDYLYLTRANSFERASE"/>
    <property type="match status" value="1"/>
</dbReference>
<evidence type="ECO:0000256" key="2">
    <source>
        <dbReference type="ARBA" id="ARBA00022695"/>
    </source>
</evidence>
<evidence type="ECO:0000259" key="3">
    <source>
        <dbReference type="Pfam" id="PF00483"/>
    </source>
</evidence>
<feature type="domain" description="Nucleotidyl transferase" evidence="3">
    <location>
        <begin position="2"/>
        <end position="118"/>
    </location>
</feature>
<evidence type="ECO:0000313" key="5">
    <source>
        <dbReference type="Proteomes" id="UP001629246"/>
    </source>
</evidence>
<keyword evidence="1" id="KW-0808">Transferase</keyword>
<organism evidence="4 5">
    <name type="scientific">Herbaspirillum lusitanum</name>
    <dbReference type="NCBI Taxonomy" id="213312"/>
    <lineage>
        <taxon>Bacteria</taxon>
        <taxon>Pseudomonadati</taxon>
        <taxon>Pseudomonadota</taxon>
        <taxon>Betaproteobacteria</taxon>
        <taxon>Burkholderiales</taxon>
        <taxon>Oxalobacteraceae</taxon>
        <taxon>Herbaspirillum</taxon>
    </lineage>
</organism>
<dbReference type="Pfam" id="PF00483">
    <property type="entry name" value="NTP_transferase"/>
    <property type="match status" value="1"/>
</dbReference>
<dbReference type="NCBIfam" id="NF045761">
    <property type="entry name" value="NAMPUrTaseMurU"/>
    <property type="match status" value="1"/>
</dbReference>
<name>A0ABW9ADG0_9BURK</name>
<keyword evidence="2" id="KW-0548">Nucleotidyltransferase</keyword>
<dbReference type="InterPro" id="IPR029044">
    <property type="entry name" value="Nucleotide-diphossugar_trans"/>
</dbReference>
<comment type="caution">
    <text evidence="4">The sequence shown here is derived from an EMBL/GenBank/DDBJ whole genome shotgun (WGS) entry which is preliminary data.</text>
</comment>
<dbReference type="Proteomes" id="UP001629246">
    <property type="component" value="Unassembled WGS sequence"/>
</dbReference>
<evidence type="ECO:0000256" key="1">
    <source>
        <dbReference type="ARBA" id="ARBA00022679"/>
    </source>
</evidence>
<dbReference type="EMBL" id="JAQQFM010000008">
    <property type="protein sequence ID" value="MFL9926491.1"/>
    <property type="molecule type" value="Genomic_DNA"/>
</dbReference>
<dbReference type="RefSeq" id="WP_408159687.1">
    <property type="nucleotide sequence ID" value="NZ_JAQQFM010000008.1"/>
</dbReference>
<dbReference type="CDD" id="cd06422">
    <property type="entry name" value="NTP_transferase_like_1"/>
    <property type="match status" value="1"/>
</dbReference>
<accession>A0ABW9ADG0</accession>
<dbReference type="InterPro" id="IPR054790">
    <property type="entry name" value="MurU"/>
</dbReference>
<dbReference type="InterPro" id="IPR050065">
    <property type="entry name" value="GlmU-like"/>
</dbReference>